<dbReference type="EMBL" id="HACG01039207">
    <property type="protein sequence ID" value="CEK86072.1"/>
    <property type="molecule type" value="Transcribed_RNA"/>
</dbReference>
<dbReference type="PANTHER" id="PTHR10404">
    <property type="entry name" value="N-ACETYLATED-ALPHA-LINKED ACIDIC DIPEPTIDASE"/>
    <property type="match status" value="1"/>
</dbReference>
<keyword evidence="1" id="KW-1133">Transmembrane helix</keyword>
<dbReference type="InterPro" id="IPR036757">
    <property type="entry name" value="TFR-like_dimer_dom_sf"/>
</dbReference>
<dbReference type="Gene3D" id="3.50.30.30">
    <property type="match status" value="1"/>
</dbReference>
<dbReference type="SUPFAM" id="SSF53187">
    <property type="entry name" value="Zn-dependent exopeptidases"/>
    <property type="match status" value="1"/>
</dbReference>
<name>A0A0B7AZN7_9EUPU</name>
<dbReference type="PANTHER" id="PTHR10404:SF46">
    <property type="entry name" value="VACUOLAR PROTEIN SORTING-ASSOCIATED PROTEIN 70"/>
    <property type="match status" value="1"/>
</dbReference>
<dbReference type="SUPFAM" id="SSF52025">
    <property type="entry name" value="PA domain"/>
    <property type="match status" value="1"/>
</dbReference>
<dbReference type="SUPFAM" id="SSF47672">
    <property type="entry name" value="Transferrin receptor-like dimerisation domain"/>
    <property type="match status" value="1"/>
</dbReference>
<protein>
    <submittedName>
        <fullName evidence="2">Uncharacterized protein</fullName>
    </submittedName>
</protein>
<dbReference type="Gene3D" id="3.40.630.10">
    <property type="entry name" value="Zn peptidases"/>
    <property type="match status" value="1"/>
</dbReference>
<gene>
    <name evidence="2" type="primary">ORF151665</name>
</gene>
<keyword evidence="1" id="KW-0812">Transmembrane</keyword>
<evidence type="ECO:0000313" key="2">
    <source>
        <dbReference type="EMBL" id="CEK86072.1"/>
    </source>
</evidence>
<reference evidence="2" key="1">
    <citation type="submission" date="2014-12" db="EMBL/GenBank/DDBJ databases">
        <title>Insight into the proteome of Arion vulgaris.</title>
        <authorList>
            <person name="Aradska J."/>
            <person name="Bulat T."/>
            <person name="Smidak R."/>
            <person name="Sarate P."/>
            <person name="Gangsoo J."/>
            <person name="Sialana F."/>
            <person name="Bilban M."/>
            <person name="Lubec G."/>
        </authorList>
    </citation>
    <scope>NUCLEOTIDE SEQUENCE</scope>
    <source>
        <tissue evidence="2">Skin</tissue>
    </source>
</reference>
<dbReference type="AlphaFoldDB" id="A0A0B7AZN7"/>
<dbReference type="InterPro" id="IPR046450">
    <property type="entry name" value="PA_dom_sf"/>
</dbReference>
<dbReference type="GO" id="GO:0004180">
    <property type="term" value="F:carboxypeptidase activity"/>
    <property type="evidence" value="ECO:0007669"/>
    <property type="project" value="TreeGrafter"/>
</dbReference>
<feature type="transmembrane region" description="Helical" evidence="1">
    <location>
        <begin position="50"/>
        <end position="74"/>
    </location>
</feature>
<sequence length="753" mass="84923">MATRGDYAPVDSEDITNNRLLEDIHRTSTDGTSMGRLNSHESKKQKCISMWTFSLIILGLSVMFLVGICVGFYVRDLQTDNLRVEDICGNKKKNQATDYDRLGSLHETLVYYIRGENIKEFVNEHGHDDSVTGSDAETRLARAVLDKFDSYRVDLVDVEEHEIMVTHADPDHPNELKVLDSSGRILELMVLTNKFPSAGNTSLVSEEISHRWKHPHVVYSPAGEVQSDLVYGHYGRETDFIMLQALGVEVKGRVIMLRLGKLSLADKVRNCESHGVRGVILYREPEPQDVIPLADSSYIPYASAAAYSTEQRTLWTPSILCQTISSDQAKVLMTLLRLTNSSISAPISWQGSLATTYVTGGQKSGSSIVVHLSVWNLMYKQKIENIISTIQGTEEPDRYVIVGTPRSSLPGQPQDVVASTSILIQLAHSFHYLYNQHHWKPKRGVKFISWGGAEMSNSGILHYIKANHHLLDRRALAYFDISQLVLGNGSIVANIPPGLHQLIQETTFDVPDPNNVEQSLQISWKLFAEKNKNMSDQAMIPLESYNSDRTLNPFLHVLGVPEVKLQYRASPRNLNSVAAMVLEEHRHHYKYHITVTHILVKSLLAVLDNELLPFNLQNEVRVLQVTLWQTLDMFARCFPNEESLYSAVGMCEDLLKAADDLREASNLFTKRSNIPGIRMINDILMTFERQFLVHKNGRSQHILYPAHDDGSLAEVADLCDVQNATLMGNLTREFEDNLRIVMRKALSLFRFSA</sequence>
<evidence type="ECO:0000256" key="1">
    <source>
        <dbReference type="SAM" id="Phobius"/>
    </source>
</evidence>
<accession>A0A0B7AZN7</accession>
<proteinExistence type="predicted"/>
<organism evidence="2">
    <name type="scientific">Arion vulgaris</name>
    <dbReference type="NCBI Taxonomy" id="1028688"/>
    <lineage>
        <taxon>Eukaryota</taxon>
        <taxon>Metazoa</taxon>
        <taxon>Spiralia</taxon>
        <taxon>Lophotrochozoa</taxon>
        <taxon>Mollusca</taxon>
        <taxon>Gastropoda</taxon>
        <taxon>Heterobranchia</taxon>
        <taxon>Euthyneura</taxon>
        <taxon>Panpulmonata</taxon>
        <taxon>Eupulmonata</taxon>
        <taxon>Stylommatophora</taxon>
        <taxon>Helicina</taxon>
        <taxon>Arionoidea</taxon>
        <taxon>Arionidae</taxon>
        <taxon>Arion</taxon>
    </lineage>
</organism>
<keyword evidence="1" id="KW-0472">Membrane</keyword>
<dbReference type="InterPro" id="IPR039373">
    <property type="entry name" value="Peptidase_M28B"/>
</dbReference>